<protein>
    <submittedName>
        <fullName evidence="4">Pyruvate ferredoxin oxidoreductase</fullName>
    </submittedName>
</protein>
<name>A0A523QJ45_UNCAE</name>
<dbReference type="InterPro" id="IPR029061">
    <property type="entry name" value="THDP-binding"/>
</dbReference>
<sequence>MKKIVALTGDEVAAEAMRQINPDVVAAYPITPQTEIVQRFSEFVADGKVLTEMVRVESEHSAMSACVGATAAGARAMTATSANGLALMWEICYIAASCRLPIVMTVVNRALSAPINIHCDHSDSMGTRDSGWIQLYSENCQEVYDNLIQAVRIAEDKETLLPVMVTLDGFIISHAMERLELLEDRKVTDFIGTYENPHSLLDVENPVTYGPLDLFDYYFEHKRQEVEAMEKAMGAIRKVGKEFGELAGRSYDLIEEYQLGDADFVTVALGSTAGTIKVVVDELREEGIKAGLLKIRAFRPFPAQEIIQALVRCKAAAVLDRSVSFGAQGGPVFLEVRSALFGEKKKPPIVNYIYGLGGRDIKVEELKGVYENLKRIAETQKVGDVVDYLGVRE</sequence>
<dbReference type="CDD" id="cd07034">
    <property type="entry name" value="TPP_PYR_PFOR_IOR-alpha_like"/>
    <property type="match status" value="1"/>
</dbReference>
<keyword evidence="1" id="KW-0560">Oxidoreductase</keyword>
<dbReference type="AlphaFoldDB" id="A0A523QJ45"/>
<dbReference type="InterPro" id="IPR033412">
    <property type="entry name" value="PFOR_II"/>
</dbReference>
<dbReference type="InterPro" id="IPR050722">
    <property type="entry name" value="Pyruvate:ferred/Flavod_OxRd"/>
</dbReference>
<comment type="caution">
    <text evidence="4">The sequence shown here is derived from an EMBL/GenBank/DDBJ whole genome shotgun (WGS) entry which is preliminary data.</text>
</comment>
<feature type="domain" description="Pyruvate:ferredoxin oxidoreductase core" evidence="3">
    <location>
        <begin position="262"/>
        <end position="365"/>
    </location>
</feature>
<dbReference type="InterPro" id="IPR009014">
    <property type="entry name" value="Transketo_C/PFOR_II"/>
</dbReference>
<organism evidence="4 5">
    <name type="scientific">Aerophobetes bacterium</name>
    <dbReference type="NCBI Taxonomy" id="2030807"/>
    <lineage>
        <taxon>Bacteria</taxon>
        <taxon>Candidatus Aerophobota</taxon>
    </lineage>
</organism>
<dbReference type="GO" id="GO:0019752">
    <property type="term" value="P:carboxylic acid metabolic process"/>
    <property type="evidence" value="ECO:0007669"/>
    <property type="project" value="UniProtKB-ARBA"/>
</dbReference>
<evidence type="ECO:0000313" key="5">
    <source>
        <dbReference type="Proteomes" id="UP000320781"/>
    </source>
</evidence>
<dbReference type="GO" id="GO:0016903">
    <property type="term" value="F:oxidoreductase activity, acting on the aldehyde or oxo group of donors"/>
    <property type="evidence" value="ECO:0007669"/>
    <property type="project" value="UniProtKB-ARBA"/>
</dbReference>
<dbReference type="PANTHER" id="PTHR32154">
    <property type="entry name" value="PYRUVATE-FLAVODOXIN OXIDOREDUCTASE-RELATED"/>
    <property type="match status" value="1"/>
</dbReference>
<dbReference type="FunFam" id="3.40.50.970:FF:000012">
    <property type="entry name" value="Pyruvate:ferredoxin (Flavodoxin) oxidoreductase"/>
    <property type="match status" value="1"/>
</dbReference>
<gene>
    <name evidence="4" type="primary">porA</name>
    <name evidence="4" type="ORF">E3J95_04000</name>
</gene>
<reference evidence="4 5" key="1">
    <citation type="submission" date="2019-03" db="EMBL/GenBank/DDBJ databases">
        <title>Metabolic potential of uncultured bacteria and archaea associated with petroleum seepage in deep-sea sediments.</title>
        <authorList>
            <person name="Dong X."/>
            <person name="Hubert C."/>
        </authorList>
    </citation>
    <scope>NUCLEOTIDE SEQUENCE [LARGE SCALE GENOMIC DNA]</scope>
    <source>
        <strain evidence="4">E44_bin92</strain>
    </source>
</reference>
<dbReference type="EMBL" id="SOKU01000194">
    <property type="protein sequence ID" value="TES85619.1"/>
    <property type="molecule type" value="Genomic_DNA"/>
</dbReference>
<evidence type="ECO:0000256" key="1">
    <source>
        <dbReference type="ARBA" id="ARBA00023002"/>
    </source>
</evidence>
<evidence type="ECO:0000259" key="2">
    <source>
        <dbReference type="Pfam" id="PF01855"/>
    </source>
</evidence>
<dbReference type="FunFam" id="3.40.50.920:FF:000010">
    <property type="entry name" value="Pyruvate ferredoxin oxidoreductase, alpha subunit"/>
    <property type="match status" value="1"/>
</dbReference>
<dbReference type="SUPFAM" id="SSF52518">
    <property type="entry name" value="Thiamin diphosphate-binding fold (THDP-binding)"/>
    <property type="match status" value="1"/>
</dbReference>
<proteinExistence type="predicted"/>
<keyword evidence="4" id="KW-0670">Pyruvate</keyword>
<feature type="domain" description="Pyruvate flavodoxin/ferredoxin oxidoreductase pyrimidine binding" evidence="2">
    <location>
        <begin position="15"/>
        <end position="239"/>
    </location>
</feature>
<accession>A0A523QJ45</accession>
<dbReference type="Pfam" id="PF17147">
    <property type="entry name" value="PFOR_II"/>
    <property type="match status" value="1"/>
</dbReference>
<evidence type="ECO:0000259" key="3">
    <source>
        <dbReference type="Pfam" id="PF17147"/>
    </source>
</evidence>
<dbReference type="Gene3D" id="3.40.50.970">
    <property type="match status" value="1"/>
</dbReference>
<dbReference type="InterPro" id="IPR002880">
    <property type="entry name" value="Pyrv_Fd/Flavodoxin_OxRdtase_N"/>
</dbReference>
<dbReference type="SUPFAM" id="SSF52922">
    <property type="entry name" value="TK C-terminal domain-like"/>
    <property type="match status" value="1"/>
</dbReference>
<evidence type="ECO:0000313" key="4">
    <source>
        <dbReference type="EMBL" id="TES85619.1"/>
    </source>
</evidence>
<dbReference type="Pfam" id="PF01855">
    <property type="entry name" value="POR_N"/>
    <property type="match status" value="1"/>
</dbReference>
<dbReference type="PANTHER" id="PTHR32154:SF0">
    <property type="entry name" value="PYRUVATE-FLAVODOXIN OXIDOREDUCTASE-RELATED"/>
    <property type="match status" value="1"/>
</dbReference>
<dbReference type="Gene3D" id="3.40.50.920">
    <property type="match status" value="1"/>
</dbReference>
<dbReference type="GO" id="GO:0006979">
    <property type="term" value="P:response to oxidative stress"/>
    <property type="evidence" value="ECO:0007669"/>
    <property type="project" value="TreeGrafter"/>
</dbReference>
<dbReference type="Proteomes" id="UP000320781">
    <property type="component" value="Unassembled WGS sequence"/>
</dbReference>